<reference evidence="2" key="2">
    <citation type="submission" date="2024-10" db="UniProtKB">
        <authorList>
            <consortium name="EnsemblProtists"/>
        </authorList>
    </citation>
    <scope>IDENTIFICATION</scope>
</reference>
<accession>A0A0D3JKT0</accession>
<evidence type="ECO:0000313" key="3">
    <source>
        <dbReference type="Proteomes" id="UP000013827"/>
    </source>
</evidence>
<dbReference type="PaxDb" id="2903-EOD24115"/>
<protein>
    <submittedName>
        <fullName evidence="2">Uncharacterized protein</fullName>
    </submittedName>
</protein>
<dbReference type="EnsemblProtists" id="EOD24115">
    <property type="protein sequence ID" value="EOD24115"/>
    <property type="gene ID" value="EMIHUDRAFT_367806"/>
</dbReference>
<evidence type="ECO:0000256" key="1">
    <source>
        <dbReference type="SAM" id="MobiDB-lite"/>
    </source>
</evidence>
<evidence type="ECO:0000313" key="2">
    <source>
        <dbReference type="EnsemblProtists" id="EOD24115"/>
    </source>
</evidence>
<feature type="region of interest" description="Disordered" evidence="1">
    <location>
        <begin position="26"/>
        <end position="46"/>
    </location>
</feature>
<dbReference type="HOGENOM" id="CLU_2044217_0_0_1"/>
<sequence length="121" mass="11776">IATGIPVQHGVSPPLTMAPGMGMVPMGPVSPSGPPPLGSKVLMPPPHFGAPPPFGYPPPAGAALMPGGMLPPGMMMGGAYAPMPAAPLVYQPMMPVAQGPPGPSRGQKPVAGPASEGGEAS</sequence>
<feature type="region of interest" description="Disordered" evidence="1">
    <location>
        <begin position="95"/>
        <end position="121"/>
    </location>
</feature>
<proteinExistence type="predicted"/>
<dbReference type="KEGG" id="ehx:EMIHUDRAFT_367806"/>
<dbReference type="GeneID" id="17269693"/>
<organism evidence="2 3">
    <name type="scientific">Emiliania huxleyi (strain CCMP1516)</name>
    <dbReference type="NCBI Taxonomy" id="280463"/>
    <lineage>
        <taxon>Eukaryota</taxon>
        <taxon>Haptista</taxon>
        <taxon>Haptophyta</taxon>
        <taxon>Prymnesiophyceae</taxon>
        <taxon>Isochrysidales</taxon>
        <taxon>Noelaerhabdaceae</taxon>
        <taxon>Emiliania</taxon>
    </lineage>
</organism>
<name>A0A0D3JKT0_EMIH1</name>
<dbReference type="RefSeq" id="XP_005776544.1">
    <property type="nucleotide sequence ID" value="XM_005776487.1"/>
</dbReference>
<keyword evidence="3" id="KW-1185">Reference proteome</keyword>
<dbReference type="AlphaFoldDB" id="A0A0D3JKT0"/>
<feature type="compositionally biased region" description="Pro residues" evidence="1">
    <location>
        <begin position="31"/>
        <end position="46"/>
    </location>
</feature>
<reference evidence="3" key="1">
    <citation type="journal article" date="2013" name="Nature">
        <title>Pan genome of the phytoplankton Emiliania underpins its global distribution.</title>
        <authorList>
            <person name="Read B.A."/>
            <person name="Kegel J."/>
            <person name="Klute M.J."/>
            <person name="Kuo A."/>
            <person name="Lefebvre S.C."/>
            <person name="Maumus F."/>
            <person name="Mayer C."/>
            <person name="Miller J."/>
            <person name="Monier A."/>
            <person name="Salamov A."/>
            <person name="Young J."/>
            <person name="Aguilar M."/>
            <person name="Claverie J.M."/>
            <person name="Frickenhaus S."/>
            <person name="Gonzalez K."/>
            <person name="Herman E.K."/>
            <person name="Lin Y.C."/>
            <person name="Napier J."/>
            <person name="Ogata H."/>
            <person name="Sarno A.F."/>
            <person name="Shmutz J."/>
            <person name="Schroeder D."/>
            <person name="de Vargas C."/>
            <person name="Verret F."/>
            <person name="von Dassow P."/>
            <person name="Valentin K."/>
            <person name="Van de Peer Y."/>
            <person name="Wheeler G."/>
            <person name="Dacks J.B."/>
            <person name="Delwiche C.F."/>
            <person name="Dyhrman S.T."/>
            <person name="Glockner G."/>
            <person name="John U."/>
            <person name="Richards T."/>
            <person name="Worden A.Z."/>
            <person name="Zhang X."/>
            <person name="Grigoriev I.V."/>
            <person name="Allen A.E."/>
            <person name="Bidle K."/>
            <person name="Borodovsky M."/>
            <person name="Bowler C."/>
            <person name="Brownlee C."/>
            <person name="Cock J.M."/>
            <person name="Elias M."/>
            <person name="Gladyshev V.N."/>
            <person name="Groth M."/>
            <person name="Guda C."/>
            <person name="Hadaegh A."/>
            <person name="Iglesias-Rodriguez M.D."/>
            <person name="Jenkins J."/>
            <person name="Jones B.M."/>
            <person name="Lawson T."/>
            <person name="Leese F."/>
            <person name="Lindquist E."/>
            <person name="Lobanov A."/>
            <person name="Lomsadze A."/>
            <person name="Malik S.B."/>
            <person name="Marsh M.E."/>
            <person name="Mackinder L."/>
            <person name="Mock T."/>
            <person name="Mueller-Roeber B."/>
            <person name="Pagarete A."/>
            <person name="Parker M."/>
            <person name="Probert I."/>
            <person name="Quesneville H."/>
            <person name="Raines C."/>
            <person name="Rensing S.A."/>
            <person name="Riano-Pachon D.M."/>
            <person name="Richier S."/>
            <person name="Rokitta S."/>
            <person name="Shiraiwa Y."/>
            <person name="Soanes D.M."/>
            <person name="van der Giezen M."/>
            <person name="Wahlund T.M."/>
            <person name="Williams B."/>
            <person name="Wilson W."/>
            <person name="Wolfe G."/>
            <person name="Wurch L.L."/>
        </authorList>
    </citation>
    <scope>NUCLEOTIDE SEQUENCE</scope>
</reference>
<dbReference type="Proteomes" id="UP000013827">
    <property type="component" value="Unassembled WGS sequence"/>
</dbReference>